<dbReference type="PROSITE" id="PS51257">
    <property type="entry name" value="PROKAR_LIPOPROTEIN"/>
    <property type="match status" value="1"/>
</dbReference>
<name>A0ABV0HJW6_9ENTR</name>
<organism evidence="1 2">
    <name type="scientific">Pseudocitrobacter cyperus</name>
    <dbReference type="NCBI Taxonomy" id="3112843"/>
    <lineage>
        <taxon>Bacteria</taxon>
        <taxon>Pseudomonadati</taxon>
        <taxon>Pseudomonadota</taxon>
        <taxon>Gammaproteobacteria</taxon>
        <taxon>Enterobacterales</taxon>
        <taxon>Enterobacteriaceae</taxon>
        <taxon>Pseudocitrobacter</taxon>
    </lineage>
</organism>
<dbReference type="Proteomes" id="UP001444146">
    <property type="component" value="Unassembled WGS sequence"/>
</dbReference>
<dbReference type="EMBL" id="JAYMYY010000003">
    <property type="protein sequence ID" value="MEO3990643.1"/>
    <property type="molecule type" value="Genomic_DNA"/>
</dbReference>
<gene>
    <name evidence="1" type="ORF">VSR74_12545</name>
</gene>
<evidence type="ECO:0008006" key="3">
    <source>
        <dbReference type="Google" id="ProtNLM"/>
    </source>
</evidence>
<dbReference type="InterPro" id="IPR058961">
    <property type="entry name" value="YafT"/>
</dbReference>
<evidence type="ECO:0000313" key="2">
    <source>
        <dbReference type="Proteomes" id="UP001444146"/>
    </source>
</evidence>
<protein>
    <recommendedName>
        <fullName evidence="3">Aminopeptidase</fullName>
    </recommendedName>
</protein>
<comment type="caution">
    <text evidence="1">The sequence shown here is derived from an EMBL/GenBank/DDBJ whole genome shotgun (WGS) entry which is preliminary data.</text>
</comment>
<proteinExistence type="predicted"/>
<accession>A0ABV0HJW6</accession>
<dbReference type="RefSeq" id="WP_347795050.1">
    <property type="nucleotide sequence ID" value="NZ_JAYMYY010000003.1"/>
</dbReference>
<reference evidence="1 2" key="1">
    <citation type="submission" date="2024-01" db="EMBL/GenBank/DDBJ databases">
        <title>Pseudocitrobacter sp. Endophytic strain Cyp-38L.</title>
        <authorList>
            <person name="Amer M.A."/>
            <person name="Hamed S.M."/>
        </authorList>
    </citation>
    <scope>NUCLEOTIDE SEQUENCE [LARGE SCALE GENOMIC DNA]</scope>
    <source>
        <strain evidence="1 2">Cyp38S</strain>
    </source>
</reference>
<sequence length="267" mass="29587">MKIRETFFILISPFILVVGCTPHSSIDARKPGSTHISGSSISTNTAVLTDKDIFGNETTLAVSEEDIQAALEGESFRVPMNSAVILVQSGSRAPEAMIQQEMSKYYTVSTFSGIPDRQKPITCNKNKNDKNDGSNALPVENMNYMQALRYIAAKGHQKAIIVYNGTLQSGKYDTALKSTVWSDYKNEKLTDAVSMRYLIRFTLVDVATGEWATWSPVNYENKVLPPMAGSGTSKKETSAADLTEQQITQLKQRTYTAMVKDLVNRYQ</sequence>
<dbReference type="Pfam" id="PF25851">
    <property type="entry name" value="YafT"/>
    <property type="match status" value="1"/>
</dbReference>
<evidence type="ECO:0000313" key="1">
    <source>
        <dbReference type="EMBL" id="MEO3990643.1"/>
    </source>
</evidence>
<keyword evidence="2" id="KW-1185">Reference proteome</keyword>